<protein>
    <recommendedName>
        <fullName evidence="9">Keratinocyte associated protein 3</fullName>
    </recommendedName>
</protein>
<dbReference type="AlphaFoldDB" id="A0AAV7S0Y1"/>
<reference evidence="7" key="1">
    <citation type="journal article" date="2022" name="bioRxiv">
        <title>Sequencing and chromosome-scale assembly of the giantPleurodeles waltlgenome.</title>
        <authorList>
            <person name="Brown T."/>
            <person name="Elewa A."/>
            <person name="Iarovenko S."/>
            <person name="Subramanian E."/>
            <person name="Araus A.J."/>
            <person name="Petzold A."/>
            <person name="Susuki M."/>
            <person name="Suzuki K.-i.T."/>
            <person name="Hayashi T."/>
            <person name="Toyoda A."/>
            <person name="Oliveira C."/>
            <person name="Osipova E."/>
            <person name="Leigh N.D."/>
            <person name="Simon A."/>
            <person name="Yun M.H."/>
        </authorList>
    </citation>
    <scope>NUCLEOTIDE SEQUENCE</scope>
    <source>
        <strain evidence="7">20211129_DDA</strain>
        <tissue evidence="7">Liver</tissue>
    </source>
</reference>
<evidence type="ECO:0000256" key="3">
    <source>
        <dbReference type="ARBA" id="ARBA00022692"/>
    </source>
</evidence>
<evidence type="ECO:0000256" key="6">
    <source>
        <dbReference type="SAM" id="Phobius"/>
    </source>
</evidence>
<evidence type="ECO:0008006" key="9">
    <source>
        <dbReference type="Google" id="ProtNLM"/>
    </source>
</evidence>
<accession>A0AAV7S0Y1</accession>
<dbReference type="PANTHER" id="PTHR31258">
    <property type="entry name" value="KERATINOCYTE-ASSOCIATED PROTEIN 3"/>
    <property type="match status" value="1"/>
</dbReference>
<dbReference type="EMBL" id="JANPWB010000009">
    <property type="protein sequence ID" value="KAJ1158684.1"/>
    <property type="molecule type" value="Genomic_DNA"/>
</dbReference>
<keyword evidence="5 6" id="KW-0472">Membrane</keyword>
<feature type="transmembrane region" description="Helical" evidence="6">
    <location>
        <begin position="105"/>
        <end position="130"/>
    </location>
</feature>
<comment type="caution">
    <text evidence="7">The sequence shown here is derived from an EMBL/GenBank/DDBJ whole genome shotgun (WGS) entry which is preliminary data.</text>
</comment>
<evidence type="ECO:0000256" key="1">
    <source>
        <dbReference type="ARBA" id="ARBA00004141"/>
    </source>
</evidence>
<gene>
    <name evidence="7" type="ORF">NDU88_011372</name>
</gene>
<organism evidence="7 8">
    <name type="scientific">Pleurodeles waltl</name>
    <name type="common">Iberian ribbed newt</name>
    <dbReference type="NCBI Taxonomy" id="8319"/>
    <lineage>
        <taxon>Eukaryota</taxon>
        <taxon>Metazoa</taxon>
        <taxon>Chordata</taxon>
        <taxon>Craniata</taxon>
        <taxon>Vertebrata</taxon>
        <taxon>Euteleostomi</taxon>
        <taxon>Amphibia</taxon>
        <taxon>Batrachia</taxon>
        <taxon>Caudata</taxon>
        <taxon>Salamandroidea</taxon>
        <taxon>Salamandridae</taxon>
        <taxon>Pleurodelinae</taxon>
        <taxon>Pleurodeles</taxon>
    </lineage>
</organism>
<keyword evidence="3 6" id="KW-0812">Transmembrane</keyword>
<name>A0AAV7S0Y1_PLEWA</name>
<dbReference type="InterPro" id="IPR020977">
    <property type="entry name" value="Beta-casein-like"/>
</dbReference>
<evidence type="ECO:0000256" key="2">
    <source>
        <dbReference type="ARBA" id="ARBA00011030"/>
    </source>
</evidence>
<feature type="transmembrane region" description="Helical" evidence="6">
    <location>
        <begin position="34"/>
        <end position="54"/>
    </location>
</feature>
<keyword evidence="8" id="KW-1185">Reference proteome</keyword>
<dbReference type="PANTHER" id="PTHR31258:SF1">
    <property type="entry name" value="KERATINOCYTE-ASSOCIATED PROTEIN 3"/>
    <property type="match status" value="1"/>
</dbReference>
<feature type="transmembrane region" description="Helical" evidence="6">
    <location>
        <begin position="74"/>
        <end position="93"/>
    </location>
</feature>
<evidence type="ECO:0000256" key="4">
    <source>
        <dbReference type="ARBA" id="ARBA00022989"/>
    </source>
</evidence>
<keyword evidence="4 6" id="KW-1133">Transmembrane helix</keyword>
<evidence type="ECO:0000256" key="5">
    <source>
        <dbReference type="ARBA" id="ARBA00023136"/>
    </source>
</evidence>
<comment type="subcellular location">
    <subcellularLocation>
        <location evidence="1">Membrane</location>
        <topology evidence="1">Multi-pass membrane protein</topology>
    </subcellularLocation>
</comment>
<dbReference type="GO" id="GO:0016020">
    <property type="term" value="C:membrane"/>
    <property type="evidence" value="ECO:0007669"/>
    <property type="project" value="UniProtKB-SubCell"/>
</dbReference>
<proteinExistence type="inferred from homology"/>
<dbReference type="Pfam" id="PF12304">
    <property type="entry name" value="BCLP"/>
    <property type="match status" value="1"/>
</dbReference>
<evidence type="ECO:0000313" key="8">
    <source>
        <dbReference type="Proteomes" id="UP001066276"/>
    </source>
</evidence>
<evidence type="ECO:0000313" key="7">
    <source>
        <dbReference type="EMBL" id="KAJ1158684.1"/>
    </source>
</evidence>
<comment type="similarity">
    <text evidence="2">Belongs to the TMEM54 family.</text>
</comment>
<sequence>MRAEGAGGRGVLNMAAVCGFDLVKGPRQLMRAGIALIFIGHINFILGAIVHGTVLRHVANPEKRVTSEYTTANIISVVSGLLSIATGICAILMSRNLPSARMHWALLAVSLANSLLSAACFCGLVLAISLTVADGGRNLVAGCNTTAVPAHFRSVVISNDCPFDTTRIYDTTLALWFPSMILSAVEAALSIRCCVVSFILCGIGPCGQNYIRDRLQEEAAEKDSSEHRRKETHQLITEFGDVRA</sequence>
<dbReference type="Proteomes" id="UP001066276">
    <property type="component" value="Chromosome 5"/>
</dbReference>